<dbReference type="EMBL" id="FLRE01000188">
    <property type="protein sequence ID" value="SBT47489.1"/>
    <property type="molecule type" value="Genomic_DNA"/>
</dbReference>
<organism evidence="1 4">
    <name type="scientific">Plasmodium ovale wallikeri</name>
    <dbReference type="NCBI Taxonomy" id="864142"/>
    <lineage>
        <taxon>Eukaryota</taxon>
        <taxon>Sar</taxon>
        <taxon>Alveolata</taxon>
        <taxon>Apicomplexa</taxon>
        <taxon>Aconoidasida</taxon>
        <taxon>Haemosporida</taxon>
        <taxon>Plasmodiidae</taxon>
        <taxon>Plasmodium</taxon>
        <taxon>Plasmodium (Plasmodium)</taxon>
    </lineage>
</organism>
<evidence type="ECO:0000313" key="1">
    <source>
        <dbReference type="EMBL" id="SBT46892.1"/>
    </source>
</evidence>
<name>A0A1A8ZST4_PLAOA</name>
<evidence type="ECO:0000313" key="2">
    <source>
        <dbReference type="EMBL" id="SBT47489.1"/>
    </source>
</evidence>
<dbReference type="Proteomes" id="UP000078550">
    <property type="component" value="Unassembled WGS sequence"/>
</dbReference>
<reference evidence="1" key="1">
    <citation type="submission" date="2016-05" db="EMBL/GenBank/DDBJ databases">
        <authorList>
            <person name="Lavstsen T."/>
            <person name="Jespersen J.S."/>
        </authorList>
    </citation>
    <scope>NUCLEOTIDE SEQUENCE [LARGE SCALE GENOMIC DNA]</scope>
</reference>
<proteinExistence type="predicted"/>
<evidence type="ECO:0000313" key="4">
    <source>
        <dbReference type="Proteomes" id="UP000078555"/>
    </source>
</evidence>
<dbReference type="Proteomes" id="UP000078555">
    <property type="component" value="Unassembled WGS sequence"/>
</dbReference>
<sequence length="84" mass="9254">MDRMRLAVLVFFKGAPTAMHASDRIDHSSLKNGKQFFQSHASTLAAATNATATTSTIPAVLTTVAIFREELCMNRKHILTMCTR</sequence>
<dbReference type="EMBL" id="FLRD01000142">
    <property type="protein sequence ID" value="SBT46892.1"/>
    <property type="molecule type" value="Genomic_DNA"/>
</dbReference>
<dbReference type="AlphaFoldDB" id="A0A1A8ZST4"/>
<reference evidence="4" key="3">
    <citation type="submission" date="2016-05" db="EMBL/GenBank/DDBJ databases">
        <authorList>
            <person name="Naeem R."/>
        </authorList>
    </citation>
    <scope>NUCLEOTIDE SEQUENCE [LARGE SCALE GENOMIC DNA]</scope>
</reference>
<reference evidence="3" key="2">
    <citation type="submission" date="2016-05" db="EMBL/GenBank/DDBJ databases">
        <authorList>
            <person name="Naeem Raeece"/>
        </authorList>
    </citation>
    <scope>NUCLEOTIDE SEQUENCE [LARGE SCALE GENOMIC DNA]</scope>
</reference>
<gene>
    <name evidence="1" type="ORF">POVWA1_054680</name>
    <name evidence="2" type="ORF">POVWA2_054020</name>
</gene>
<evidence type="ECO:0000313" key="3">
    <source>
        <dbReference type="Proteomes" id="UP000078550"/>
    </source>
</evidence>
<keyword evidence="4" id="KW-1185">Reference proteome</keyword>
<protein>
    <submittedName>
        <fullName evidence="1">Uncharacterized protein</fullName>
    </submittedName>
</protein>
<accession>A0A1A8ZST4</accession>